<gene>
    <name evidence="2" type="ORF">KFE25_005189</name>
</gene>
<evidence type="ECO:0000313" key="3">
    <source>
        <dbReference type="Proteomes" id="UP000751190"/>
    </source>
</evidence>
<feature type="domain" description="N-acetyltransferase" evidence="1">
    <location>
        <begin position="3"/>
        <end position="169"/>
    </location>
</feature>
<proteinExistence type="predicted"/>
<dbReference type="Pfam" id="PF13508">
    <property type="entry name" value="Acetyltransf_7"/>
    <property type="match status" value="1"/>
</dbReference>
<sequence>MDVRVCALDEVEGGVEQGALLLGQVVAIERASFPAYESLADHLRAEARARGRTLLVARPRADLAAVAGYLLLERRAVVVHVTKLAVAEQSRRRGVGRALLLEAARRARAPARARASAAARPVGTMTLHVDPARAGALALYASVGFREESRRVDYYATGRDALLLELDLTRAANGSDTEGGAMPIQGELRHRGCAALS</sequence>
<protein>
    <recommendedName>
        <fullName evidence="1">N-acetyltransferase domain-containing protein</fullName>
    </recommendedName>
</protein>
<dbReference type="EMBL" id="JAGTXO010000054">
    <property type="protein sequence ID" value="KAG8458342.1"/>
    <property type="molecule type" value="Genomic_DNA"/>
</dbReference>
<dbReference type="PANTHER" id="PTHR47542:SF2">
    <property type="entry name" value="ACYL-COA N-ACYLTRANSFERASES (NAT) SUPERFAMILY PROTEIN"/>
    <property type="match status" value="1"/>
</dbReference>
<reference evidence="2" key="1">
    <citation type="submission" date="2021-05" db="EMBL/GenBank/DDBJ databases">
        <title>The genome of the haptophyte Pavlova lutheri (Diacronema luteri, Pavlovales) - a model for lipid biosynthesis in eukaryotic algae.</title>
        <authorList>
            <person name="Hulatt C.J."/>
            <person name="Posewitz M.C."/>
        </authorList>
    </citation>
    <scope>NUCLEOTIDE SEQUENCE</scope>
    <source>
        <strain evidence="2">NIVA-4/92</strain>
    </source>
</reference>
<dbReference type="OMA" id="RTGIKMV"/>
<dbReference type="InterPro" id="IPR016181">
    <property type="entry name" value="Acyl_CoA_acyltransferase"/>
</dbReference>
<dbReference type="Proteomes" id="UP000751190">
    <property type="component" value="Unassembled WGS sequence"/>
</dbReference>
<dbReference type="PROSITE" id="PS51186">
    <property type="entry name" value="GNAT"/>
    <property type="match status" value="1"/>
</dbReference>
<dbReference type="SUPFAM" id="SSF55729">
    <property type="entry name" value="Acyl-CoA N-acyltransferases (Nat)"/>
    <property type="match status" value="1"/>
</dbReference>
<dbReference type="OrthoDB" id="41532at2759"/>
<comment type="caution">
    <text evidence="2">The sequence shown here is derived from an EMBL/GenBank/DDBJ whole genome shotgun (WGS) entry which is preliminary data.</text>
</comment>
<dbReference type="GO" id="GO:0016747">
    <property type="term" value="F:acyltransferase activity, transferring groups other than amino-acyl groups"/>
    <property type="evidence" value="ECO:0007669"/>
    <property type="project" value="InterPro"/>
</dbReference>
<dbReference type="PANTHER" id="PTHR47542">
    <property type="entry name" value="ACYL-COA N-ACYLTRANSFERASES (NAT) SUPERFAMILY PROTEIN"/>
    <property type="match status" value="1"/>
</dbReference>
<keyword evidence="3" id="KW-1185">Reference proteome</keyword>
<accession>A0A8J5XCW4</accession>
<dbReference type="AlphaFoldDB" id="A0A8J5XCW4"/>
<dbReference type="Gene3D" id="3.40.630.30">
    <property type="match status" value="1"/>
</dbReference>
<name>A0A8J5XCW4_DIALT</name>
<evidence type="ECO:0000259" key="1">
    <source>
        <dbReference type="PROSITE" id="PS51186"/>
    </source>
</evidence>
<organism evidence="2 3">
    <name type="scientific">Diacronema lutheri</name>
    <name type="common">Unicellular marine alga</name>
    <name type="synonym">Monochrysis lutheri</name>
    <dbReference type="NCBI Taxonomy" id="2081491"/>
    <lineage>
        <taxon>Eukaryota</taxon>
        <taxon>Haptista</taxon>
        <taxon>Haptophyta</taxon>
        <taxon>Pavlovophyceae</taxon>
        <taxon>Pavlovales</taxon>
        <taxon>Pavlovaceae</taxon>
        <taxon>Diacronema</taxon>
    </lineage>
</organism>
<dbReference type="InterPro" id="IPR000182">
    <property type="entry name" value="GNAT_dom"/>
</dbReference>
<evidence type="ECO:0000313" key="2">
    <source>
        <dbReference type="EMBL" id="KAG8458342.1"/>
    </source>
</evidence>